<dbReference type="EMBL" id="CM023473">
    <property type="protein sequence ID" value="KAH7954987.1"/>
    <property type="molecule type" value="Genomic_DNA"/>
</dbReference>
<keyword evidence="2" id="KW-1185">Reference proteome</keyword>
<name>A0ACB8D0I9_DERSI</name>
<sequence length="92" mass="10458">MLCGIPPPPFLQTPGSPPIPWTHWHRVFQIYVELAGDTTPDFKKRILLTALGVEGLLTYFELQEAQPQAGNSKHSSYDEPMDVYEETLKMLE</sequence>
<protein>
    <submittedName>
        <fullName evidence="1">Uncharacterized protein</fullName>
    </submittedName>
</protein>
<dbReference type="Proteomes" id="UP000821865">
    <property type="component" value="Chromosome 4"/>
</dbReference>
<organism evidence="1 2">
    <name type="scientific">Dermacentor silvarum</name>
    <name type="common">Tick</name>
    <dbReference type="NCBI Taxonomy" id="543639"/>
    <lineage>
        <taxon>Eukaryota</taxon>
        <taxon>Metazoa</taxon>
        <taxon>Ecdysozoa</taxon>
        <taxon>Arthropoda</taxon>
        <taxon>Chelicerata</taxon>
        <taxon>Arachnida</taxon>
        <taxon>Acari</taxon>
        <taxon>Parasitiformes</taxon>
        <taxon>Ixodida</taxon>
        <taxon>Ixodoidea</taxon>
        <taxon>Ixodidae</taxon>
        <taxon>Rhipicephalinae</taxon>
        <taxon>Dermacentor</taxon>
    </lineage>
</organism>
<evidence type="ECO:0000313" key="1">
    <source>
        <dbReference type="EMBL" id="KAH7954987.1"/>
    </source>
</evidence>
<gene>
    <name evidence="1" type="ORF">HPB49_023663</name>
</gene>
<reference evidence="1" key="1">
    <citation type="submission" date="2020-05" db="EMBL/GenBank/DDBJ databases">
        <title>Large-scale comparative analyses of tick genomes elucidate their genetic diversity and vector capacities.</title>
        <authorList>
            <person name="Jia N."/>
            <person name="Wang J."/>
            <person name="Shi W."/>
            <person name="Du L."/>
            <person name="Sun Y."/>
            <person name="Zhan W."/>
            <person name="Jiang J."/>
            <person name="Wang Q."/>
            <person name="Zhang B."/>
            <person name="Ji P."/>
            <person name="Sakyi L.B."/>
            <person name="Cui X."/>
            <person name="Yuan T."/>
            <person name="Jiang B."/>
            <person name="Yang W."/>
            <person name="Lam T.T.-Y."/>
            <person name="Chang Q."/>
            <person name="Ding S."/>
            <person name="Wang X."/>
            <person name="Zhu J."/>
            <person name="Ruan X."/>
            <person name="Zhao L."/>
            <person name="Wei J."/>
            <person name="Que T."/>
            <person name="Du C."/>
            <person name="Cheng J."/>
            <person name="Dai P."/>
            <person name="Han X."/>
            <person name="Huang E."/>
            <person name="Gao Y."/>
            <person name="Liu J."/>
            <person name="Shao H."/>
            <person name="Ye R."/>
            <person name="Li L."/>
            <person name="Wei W."/>
            <person name="Wang X."/>
            <person name="Wang C."/>
            <person name="Yang T."/>
            <person name="Huo Q."/>
            <person name="Li W."/>
            <person name="Guo W."/>
            <person name="Chen H."/>
            <person name="Zhou L."/>
            <person name="Ni X."/>
            <person name="Tian J."/>
            <person name="Zhou Y."/>
            <person name="Sheng Y."/>
            <person name="Liu T."/>
            <person name="Pan Y."/>
            <person name="Xia L."/>
            <person name="Li J."/>
            <person name="Zhao F."/>
            <person name="Cao W."/>
        </authorList>
    </citation>
    <scope>NUCLEOTIDE SEQUENCE</scope>
    <source>
        <strain evidence="1">Dsil-2018</strain>
    </source>
</reference>
<evidence type="ECO:0000313" key="2">
    <source>
        <dbReference type="Proteomes" id="UP000821865"/>
    </source>
</evidence>
<comment type="caution">
    <text evidence="1">The sequence shown here is derived from an EMBL/GenBank/DDBJ whole genome shotgun (WGS) entry which is preliminary data.</text>
</comment>
<proteinExistence type="predicted"/>
<accession>A0ACB8D0I9</accession>